<dbReference type="Proteomes" id="UP001348641">
    <property type="component" value="Unassembled WGS sequence"/>
</dbReference>
<evidence type="ECO:0000256" key="1">
    <source>
        <dbReference type="SAM" id="MobiDB-lite"/>
    </source>
</evidence>
<dbReference type="Pfam" id="PF19701">
    <property type="entry name" value="DUF6199"/>
    <property type="match status" value="1"/>
</dbReference>
<accession>A0ABU7KUF6</accession>
<protein>
    <recommendedName>
        <fullName evidence="3">DUF6199 domain-containing protein</fullName>
    </recommendedName>
</protein>
<proteinExistence type="predicted"/>
<gene>
    <name evidence="4" type="ORF">Q8A49_20790</name>
</gene>
<keyword evidence="2" id="KW-0472">Membrane</keyword>
<feature type="region of interest" description="Disordered" evidence="1">
    <location>
        <begin position="73"/>
        <end position="95"/>
    </location>
</feature>
<evidence type="ECO:0000313" key="5">
    <source>
        <dbReference type="Proteomes" id="UP001348641"/>
    </source>
</evidence>
<keyword evidence="2" id="KW-0812">Transmembrane</keyword>
<evidence type="ECO:0000259" key="3">
    <source>
        <dbReference type="Pfam" id="PF19701"/>
    </source>
</evidence>
<evidence type="ECO:0000313" key="4">
    <source>
        <dbReference type="EMBL" id="MEE2052943.1"/>
    </source>
</evidence>
<feature type="region of interest" description="Disordered" evidence="1">
    <location>
        <begin position="170"/>
        <end position="198"/>
    </location>
</feature>
<name>A0ABU7KUF6_9ACTN</name>
<feature type="transmembrane region" description="Helical" evidence="2">
    <location>
        <begin position="51"/>
        <end position="68"/>
    </location>
</feature>
<sequence>MIPLLLLLLVFMAGAVAVLINPRLVWRMNSWQYRNPEYNEPSDAAYTGYRIGAVVMMFAIVVMLGAVWEPQRQDSPQAAGAPEPTPSPTPASRQEVTATVSDAGRIRAYSVSGETALTVHIYLGECTSGHVPASAREEDETVTISFAVGVDDVWCDPERDSLIEHTTELDEPLGGREVVDTDGEPIPPCGEEEQRRCP</sequence>
<organism evidence="4 5">
    <name type="scientific">Nocardiopsis tropica</name>
    <dbReference type="NCBI Taxonomy" id="109330"/>
    <lineage>
        <taxon>Bacteria</taxon>
        <taxon>Bacillati</taxon>
        <taxon>Actinomycetota</taxon>
        <taxon>Actinomycetes</taxon>
        <taxon>Streptosporangiales</taxon>
        <taxon>Nocardiopsidaceae</taxon>
        <taxon>Nocardiopsis</taxon>
    </lineage>
</organism>
<reference evidence="4 5" key="1">
    <citation type="submission" date="2023-07" db="EMBL/GenBank/DDBJ databases">
        <authorList>
            <person name="Girao M."/>
            <person name="Carvalho M.F."/>
        </authorList>
    </citation>
    <scope>NUCLEOTIDE SEQUENCE [LARGE SCALE GENOMIC DNA]</scope>
    <source>
        <strain evidence="4 5">66/93</strain>
    </source>
</reference>
<feature type="compositionally biased region" description="Basic and acidic residues" evidence="1">
    <location>
        <begin position="170"/>
        <end position="179"/>
    </location>
</feature>
<evidence type="ECO:0000256" key="2">
    <source>
        <dbReference type="SAM" id="Phobius"/>
    </source>
</evidence>
<dbReference type="InterPro" id="IPR045679">
    <property type="entry name" value="DUF6199"/>
</dbReference>
<dbReference type="RefSeq" id="WP_330159930.1">
    <property type="nucleotide sequence ID" value="NZ_BAAAJA010000033.1"/>
</dbReference>
<comment type="caution">
    <text evidence="4">The sequence shown here is derived from an EMBL/GenBank/DDBJ whole genome shotgun (WGS) entry which is preliminary data.</text>
</comment>
<dbReference type="EMBL" id="JAUUCC010000057">
    <property type="protein sequence ID" value="MEE2052943.1"/>
    <property type="molecule type" value="Genomic_DNA"/>
</dbReference>
<feature type="domain" description="DUF6199" evidence="3">
    <location>
        <begin position="8"/>
        <end position="64"/>
    </location>
</feature>
<keyword evidence="2" id="KW-1133">Transmembrane helix</keyword>